<sequence>MKARQQGNALVLTIPTKFQVEPNTEFVAIKGENGSITYVPKLKNVFEEAAKAGEDLRTPLEEEYMHDIEE</sequence>
<comment type="caution">
    <text evidence="1">The sequence shown here is derived from an EMBL/GenBank/DDBJ whole genome shotgun (WGS) entry which is preliminary data.</text>
</comment>
<organism evidence="1 2">
    <name type="scientific">Enterococcus rivorum</name>
    <dbReference type="NCBI Taxonomy" id="762845"/>
    <lineage>
        <taxon>Bacteria</taxon>
        <taxon>Bacillati</taxon>
        <taxon>Bacillota</taxon>
        <taxon>Bacilli</taxon>
        <taxon>Lactobacillales</taxon>
        <taxon>Enterococcaceae</taxon>
        <taxon>Enterococcus</taxon>
    </lineage>
</organism>
<evidence type="ECO:0000313" key="1">
    <source>
        <dbReference type="EMBL" id="OEH83623.1"/>
    </source>
</evidence>
<accession>A0A1E5L0L2</accession>
<dbReference type="STRING" id="762845.BCR26_09100"/>
<dbReference type="EMBL" id="MIEK01000005">
    <property type="protein sequence ID" value="OEH83623.1"/>
    <property type="molecule type" value="Genomic_DNA"/>
</dbReference>
<dbReference type="RefSeq" id="WP_069697496.1">
    <property type="nucleotide sequence ID" value="NZ_JAGGMA010000012.1"/>
</dbReference>
<gene>
    <name evidence="1" type="ORF">BCR26_09100</name>
</gene>
<dbReference type="AlphaFoldDB" id="A0A1E5L0L2"/>
<dbReference type="Proteomes" id="UP000095256">
    <property type="component" value="Unassembled WGS sequence"/>
</dbReference>
<name>A0A1E5L0L2_9ENTE</name>
<protein>
    <submittedName>
        <fullName evidence="1">AbrB family transcriptional regulator</fullName>
    </submittedName>
</protein>
<dbReference type="NCBIfam" id="NF047400">
    <property type="entry name" value="MazE_PemI_antitoxin"/>
    <property type="match status" value="1"/>
</dbReference>
<dbReference type="OrthoDB" id="71707at2"/>
<proteinExistence type="predicted"/>
<evidence type="ECO:0000313" key="2">
    <source>
        <dbReference type="Proteomes" id="UP000095256"/>
    </source>
</evidence>
<keyword evidence="2" id="KW-1185">Reference proteome</keyword>
<reference evidence="1 2" key="1">
    <citation type="submission" date="2016-09" db="EMBL/GenBank/DDBJ databases">
        <authorList>
            <person name="Capua I."/>
            <person name="De Benedictis P."/>
            <person name="Joannis T."/>
            <person name="Lombin L.H."/>
            <person name="Cattoli G."/>
        </authorList>
    </citation>
    <scope>NUCLEOTIDE SEQUENCE [LARGE SCALE GENOMIC DNA]</scope>
    <source>
        <strain evidence="1 2">LMG 25899</strain>
    </source>
</reference>